<evidence type="ECO:0000313" key="2">
    <source>
        <dbReference type="Proteomes" id="UP001140817"/>
    </source>
</evidence>
<name>A0A9X2M8N6_9FIRM</name>
<proteinExistence type="predicted"/>
<sequence length="108" mass="12567">MKFYSYKSMDYLGGHKPLGSDEGRDMAIEFVRLMTSEKEMHKAVCFIKPLLEELQSIDSDDNILKGTIEGIEYAYEVDFTDKDSVHWYLADMRGNLGYVFSFNPYEIK</sequence>
<dbReference type="Proteomes" id="UP001140817">
    <property type="component" value="Unassembled WGS sequence"/>
</dbReference>
<comment type="caution">
    <text evidence="1">The sequence shown here is derived from an EMBL/GenBank/DDBJ whole genome shotgun (WGS) entry which is preliminary data.</text>
</comment>
<dbReference type="AlphaFoldDB" id="A0A9X2M8N6"/>
<dbReference type="RefSeq" id="WP_257559931.1">
    <property type="nucleotide sequence ID" value="NZ_JANKBY010000004.1"/>
</dbReference>
<evidence type="ECO:0000313" key="1">
    <source>
        <dbReference type="EMBL" id="MCR1821277.1"/>
    </source>
</evidence>
<organism evidence="1 2">
    <name type="scientific">Terrisporobacter muris</name>
    <dbReference type="NCBI Taxonomy" id="2963284"/>
    <lineage>
        <taxon>Bacteria</taxon>
        <taxon>Bacillati</taxon>
        <taxon>Bacillota</taxon>
        <taxon>Clostridia</taxon>
        <taxon>Peptostreptococcales</taxon>
        <taxon>Peptostreptococcaceae</taxon>
        <taxon>Terrisporobacter</taxon>
    </lineage>
</organism>
<gene>
    <name evidence="1" type="ORF">NSA58_00625</name>
</gene>
<keyword evidence="2" id="KW-1185">Reference proteome</keyword>
<reference evidence="1" key="1">
    <citation type="submission" date="2022-07" db="EMBL/GenBank/DDBJ databases">
        <title>Enhanced cultured diversity of the mouse gut microbiota enables custom-made synthetic communities.</title>
        <authorList>
            <person name="Afrizal A."/>
        </authorList>
    </citation>
    <scope>NUCLEOTIDE SEQUENCE</scope>
    <source>
        <strain evidence="1">DSM 29186</strain>
    </source>
</reference>
<accession>A0A9X2M8N6</accession>
<dbReference type="EMBL" id="JANKBY010000004">
    <property type="protein sequence ID" value="MCR1821277.1"/>
    <property type="molecule type" value="Genomic_DNA"/>
</dbReference>
<protein>
    <submittedName>
        <fullName evidence="1">Uncharacterized protein</fullName>
    </submittedName>
</protein>